<feature type="binding site" evidence="6">
    <location>
        <position position="302"/>
    </location>
    <ligand>
        <name>S-adenosyl-L-methionine</name>
        <dbReference type="ChEBI" id="CHEBI:59789"/>
    </ligand>
</feature>
<keyword evidence="2 6" id="KW-0489">Methyltransferase</keyword>
<evidence type="ECO:0000256" key="4">
    <source>
        <dbReference type="ARBA" id="ARBA00022691"/>
    </source>
</evidence>
<dbReference type="FunFam" id="2.40.50.140:FF:000097">
    <property type="entry name" value="23S rRNA (uracil(1939)-C(5))-methyltransferase RlmD"/>
    <property type="match status" value="1"/>
</dbReference>
<organism evidence="9 10">
    <name type="scientific">Zhongshania marina</name>
    <dbReference type="NCBI Taxonomy" id="2304603"/>
    <lineage>
        <taxon>Bacteria</taxon>
        <taxon>Pseudomonadati</taxon>
        <taxon>Pseudomonadota</taxon>
        <taxon>Gammaproteobacteria</taxon>
        <taxon>Cellvibrionales</taxon>
        <taxon>Spongiibacteraceae</taxon>
        <taxon>Zhongshania</taxon>
    </lineage>
</organism>
<dbReference type="Pfam" id="PF01938">
    <property type="entry name" value="TRAM"/>
    <property type="match status" value="1"/>
</dbReference>
<dbReference type="InterPro" id="IPR010280">
    <property type="entry name" value="U5_MeTrfase_fam"/>
</dbReference>
<keyword evidence="5" id="KW-0411">Iron-sulfur</keyword>
<dbReference type="InterPro" id="IPR012340">
    <property type="entry name" value="NA-bd_OB-fold"/>
</dbReference>
<dbReference type="SUPFAM" id="SSF50249">
    <property type="entry name" value="Nucleic acid-binding proteins"/>
    <property type="match status" value="1"/>
</dbReference>
<evidence type="ECO:0000313" key="9">
    <source>
        <dbReference type="EMBL" id="POP53652.1"/>
    </source>
</evidence>
<keyword evidence="1" id="KW-0004">4Fe-4S</keyword>
<proteinExistence type="inferred from homology"/>
<dbReference type="Gene3D" id="2.40.50.1070">
    <property type="match status" value="1"/>
</dbReference>
<name>A0A2S4HI28_9GAMM</name>
<evidence type="ECO:0000256" key="1">
    <source>
        <dbReference type="ARBA" id="ARBA00022485"/>
    </source>
</evidence>
<protein>
    <submittedName>
        <fullName evidence="9">23S rRNA (Uracil(1939)-C(5))-methyltransferase RlmD</fullName>
    </submittedName>
</protein>
<keyword evidence="3 6" id="KW-0808">Transferase</keyword>
<dbReference type="GO" id="GO:0070041">
    <property type="term" value="F:rRNA (uridine-C5-)-methyltransferase activity"/>
    <property type="evidence" value="ECO:0007669"/>
    <property type="project" value="TreeGrafter"/>
</dbReference>
<dbReference type="EMBL" id="PQGG01000012">
    <property type="protein sequence ID" value="POP53652.1"/>
    <property type="molecule type" value="Genomic_DNA"/>
</dbReference>
<dbReference type="GO" id="GO:0070475">
    <property type="term" value="P:rRNA base methylation"/>
    <property type="evidence" value="ECO:0007669"/>
    <property type="project" value="TreeGrafter"/>
</dbReference>
<gene>
    <name evidence="9" type="ORF">C0068_05110</name>
</gene>
<dbReference type="OrthoDB" id="9804590at2"/>
<dbReference type="Gene3D" id="3.40.50.150">
    <property type="entry name" value="Vaccinia Virus protein VP39"/>
    <property type="match status" value="1"/>
</dbReference>
<sequence>MAKHRINTFKPAKKTRPQVHPQTIELTIESLADDGRGVGRHQNKVVFVSGALPTEVVMAKITRVHKRFDEAELLELLETSADRNDPICEIYEQCGGCQLQHLQYAAQLKFKRSKLEKVLSANSASAISVAEISADDRAYRHRARLAYSDGVLGFKARASHNIIALEQCPLLEDSLNTTLALSKTAIQGFLGDKARAEVSFTADRDGRVAILIRKDGYVDIKRCEELSASIVAPAFLHSVIGSKGPEWLGANSPLQYNTANSVALRYQAGDFTQVNGRVNQQIVELCLKWLAPQAGELISDYFCGLGNFSLPLAKAGAEVMGFDAGEKMINSANQQALDYGLSASYFCADLFDDTAISIPANCRKVILDPPRAGAKALCEKIAAHKAVTHIVYVSCDPATLARDLAILRQAKFKIVEAAMADMFPHTYHVESAVLLQR</sequence>
<dbReference type="PROSITE" id="PS50926">
    <property type="entry name" value="TRAM"/>
    <property type="match status" value="1"/>
</dbReference>
<dbReference type="SUPFAM" id="SSF53335">
    <property type="entry name" value="S-adenosyl-L-methionine-dependent methyltransferases"/>
    <property type="match status" value="1"/>
</dbReference>
<dbReference type="PANTHER" id="PTHR11061:SF49">
    <property type="entry name" value="23S RRNA (URACIL(1939)-C(5))-METHYLTRANSFERASE RLMD"/>
    <property type="match status" value="1"/>
</dbReference>
<reference evidence="9" key="1">
    <citation type="submission" date="2018-01" db="EMBL/GenBank/DDBJ databases">
        <authorList>
            <person name="Yu X.-D."/>
        </authorList>
    </citation>
    <scope>NUCLEOTIDE SEQUENCE</scope>
    <source>
        <strain evidence="9">ZX-21</strain>
    </source>
</reference>
<dbReference type="Proteomes" id="UP000237222">
    <property type="component" value="Unassembled WGS sequence"/>
</dbReference>
<dbReference type="InterPro" id="IPR002792">
    <property type="entry name" value="TRAM_dom"/>
</dbReference>
<dbReference type="RefSeq" id="WP_103683412.1">
    <property type="nucleotide sequence ID" value="NZ_PQGG01000012.1"/>
</dbReference>
<comment type="caution">
    <text evidence="9">The sequence shown here is derived from an EMBL/GenBank/DDBJ whole genome shotgun (WGS) entry which is preliminary data.</text>
</comment>
<accession>A0A2S4HI28</accession>
<dbReference type="Gene3D" id="2.40.50.140">
    <property type="entry name" value="Nucleic acid-binding proteins"/>
    <property type="match status" value="1"/>
</dbReference>
<evidence type="ECO:0000256" key="3">
    <source>
        <dbReference type="ARBA" id="ARBA00022679"/>
    </source>
</evidence>
<keyword evidence="1" id="KW-0408">Iron</keyword>
<feature type="active site" description="Nucleophile" evidence="6">
    <location>
        <position position="395"/>
    </location>
</feature>
<keyword evidence="1" id="KW-0479">Metal-binding</keyword>
<dbReference type="NCBIfam" id="TIGR00479">
    <property type="entry name" value="rumA"/>
    <property type="match status" value="1"/>
</dbReference>
<dbReference type="InterPro" id="IPR029063">
    <property type="entry name" value="SAM-dependent_MTases_sf"/>
</dbReference>
<evidence type="ECO:0000256" key="2">
    <source>
        <dbReference type="ARBA" id="ARBA00022603"/>
    </source>
</evidence>
<dbReference type="InterPro" id="IPR030390">
    <property type="entry name" value="MeTrfase_TrmA_AS"/>
</dbReference>
<evidence type="ECO:0000313" key="10">
    <source>
        <dbReference type="Proteomes" id="UP000237222"/>
    </source>
</evidence>
<keyword evidence="4 6" id="KW-0949">S-adenosyl-L-methionine</keyword>
<dbReference type="GO" id="GO:0051539">
    <property type="term" value="F:4 iron, 4 sulfur cluster binding"/>
    <property type="evidence" value="ECO:0007669"/>
    <property type="project" value="UniProtKB-KW"/>
</dbReference>
<dbReference type="PROSITE" id="PS51687">
    <property type="entry name" value="SAM_MT_RNA_M5U"/>
    <property type="match status" value="1"/>
</dbReference>
<dbReference type="PANTHER" id="PTHR11061">
    <property type="entry name" value="RNA M5U METHYLTRANSFERASE"/>
    <property type="match status" value="1"/>
</dbReference>
<feature type="binding site" evidence="6">
    <location>
        <position position="323"/>
    </location>
    <ligand>
        <name>S-adenosyl-L-methionine</name>
        <dbReference type="ChEBI" id="CHEBI:59789"/>
    </ligand>
</feature>
<feature type="binding site" evidence="6">
    <location>
        <position position="273"/>
    </location>
    <ligand>
        <name>S-adenosyl-L-methionine</name>
        <dbReference type="ChEBI" id="CHEBI:59789"/>
    </ligand>
</feature>
<dbReference type="PROSITE" id="PS01230">
    <property type="entry name" value="TRMA_1"/>
    <property type="match status" value="1"/>
</dbReference>
<evidence type="ECO:0000256" key="6">
    <source>
        <dbReference type="PROSITE-ProRule" id="PRU01024"/>
    </source>
</evidence>
<feature type="active site" evidence="7">
    <location>
        <position position="395"/>
    </location>
</feature>
<evidence type="ECO:0000256" key="7">
    <source>
        <dbReference type="PROSITE-ProRule" id="PRU10015"/>
    </source>
</evidence>
<comment type="similarity">
    <text evidence="6">Belongs to the class I-like SAM-binding methyltransferase superfamily. RNA M5U methyltransferase family.</text>
</comment>
<dbReference type="Pfam" id="PF05958">
    <property type="entry name" value="tRNA_U5-meth_tr"/>
    <property type="match status" value="2"/>
</dbReference>
<evidence type="ECO:0000256" key="5">
    <source>
        <dbReference type="ARBA" id="ARBA00023014"/>
    </source>
</evidence>
<feature type="binding site" evidence="6">
    <location>
        <position position="368"/>
    </location>
    <ligand>
        <name>S-adenosyl-L-methionine</name>
        <dbReference type="ChEBI" id="CHEBI:59789"/>
    </ligand>
</feature>
<dbReference type="AlphaFoldDB" id="A0A2S4HI28"/>
<evidence type="ECO:0000259" key="8">
    <source>
        <dbReference type="PROSITE" id="PS50926"/>
    </source>
</evidence>
<feature type="domain" description="TRAM" evidence="8">
    <location>
        <begin position="16"/>
        <end position="75"/>
    </location>
</feature>